<evidence type="ECO:0000313" key="4">
    <source>
        <dbReference type="Proteomes" id="UP000320857"/>
    </source>
</evidence>
<evidence type="ECO:0000313" key="3">
    <source>
        <dbReference type="EMBL" id="MQS03586.1"/>
    </source>
</evidence>
<evidence type="ECO:0000313" key="2">
    <source>
        <dbReference type="EMBL" id="MBB1261079.1"/>
    </source>
</evidence>
<dbReference type="RefSeq" id="WP_143649158.1">
    <property type="nucleotide sequence ID" value="NZ_JABJXA010000141.1"/>
</dbReference>
<dbReference type="EMBL" id="JABJXA010000141">
    <property type="protein sequence ID" value="MBB1261079.1"/>
    <property type="molecule type" value="Genomic_DNA"/>
</dbReference>
<feature type="region of interest" description="Disordered" evidence="1">
    <location>
        <begin position="57"/>
        <end position="146"/>
    </location>
</feature>
<protein>
    <submittedName>
        <fullName evidence="3">Uncharacterized protein</fullName>
    </submittedName>
</protein>
<proteinExistence type="predicted"/>
<organism evidence="3 4">
    <name type="scientific">Streptomyces alkaliterrae</name>
    <dbReference type="NCBI Taxonomy" id="2213162"/>
    <lineage>
        <taxon>Bacteria</taxon>
        <taxon>Bacillati</taxon>
        <taxon>Actinomycetota</taxon>
        <taxon>Actinomycetes</taxon>
        <taxon>Kitasatosporales</taxon>
        <taxon>Streptomycetaceae</taxon>
        <taxon>Streptomyces</taxon>
    </lineage>
</organism>
<reference evidence="5" key="2">
    <citation type="submission" date="2020-05" db="EMBL/GenBank/DDBJ databases">
        <title>Classification of alakaliphilic streptomycetes isolated from an alkaline soil next to Lonar Crater, India and a proposal for the recognition of Streptomyces alkaliterrae sp. nov.</title>
        <authorList>
            <person name="Golinska P."/>
        </authorList>
    </citation>
    <scope>NUCLEOTIDE SEQUENCE [LARGE SCALE GENOMIC DNA]</scope>
    <source>
        <strain evidence="5">OF8</strain>
    </source>
</reference>
<dbReference type="Proteomes" id="UP000517765">
    <property type="component" value="Unassembled WGS sequence"/>
</dbReference>
<reference evidence="2" key="3">
    <citation type="journal article" name="Syst. Appl. Microbiol.">
        <title>Streptomyces alkaliterrae sp. nov., isolated from an alkaline soil, and emended descriptions of Streptomyces alkaliphilus, Streptomyces calidiresistens and Streptomyces durbertensis.</title>
        <authorList>
            <person name="Swiecimska M."/>
            <person name="Golinska P."/>
            <person name="Nouioui I."/>
            <person name="Wypij M."/>
            <person name="Rai M."/>
            <person name="Sangal V."/>
            <person name="Goodfellow M."/>
        </authorList>
    </citation>
    <scope>NUCLEOTIDE SEQUENCE</scope>
    <source>
        <strain evidence="2">OF8</strain>
    </source>
</reference>
<dbReference type="AlphaFoldDB" id="A0A5P0YTE7"/>
<evidence type="ECO:0000256" key="1">
    <source>
        <dbReference type="SAM" id="MobiDB-lite"/>
    </source>
</evidence>
<sequence length="146" mass="14282">MGAGRDEGAGGARRGRAAVWSTLAALVAVLLGLGQSAHTAAPAAWEVARSAAVTVGYGAADGHGDGTHRDVPGGGVEQAADVASPGATLPPLPREPHPTGGVLPAGAAPPRPPAVEWRQPERPASATPGGPSALPDDRAPPVTPGR</sequence>
<dbReference type="Proteomes" id="UP000320857">
    <property type="component" value="Unassembled WGS sequence"/>
</dbReference>
<comment type="caution">
    <text evidence="3">The sequence shown here is derived from an EMBL/GenBank/DDBJ whole genome shotgun (WGS) entry which is preliminary data.</text>
</comment>
<gene>
    <name evidence="3" type="ORF">FNX44_017250</name>
    <name evidence="2" type="ORF">H3147_19945</name>
</gene>
<reference evidence="3 4" key="1">
    <citation type="submission" date="2019-10" db="EMBL/GenBank/DDBJ databases">
        <title>Streptomyces sp. nov., a novel actinobacterium isolated from alkaline environment.</title>
        <authorList>
            <person name="Golinska P."/>
        </authorList>
    </citation>
    <scope>NUCLEOTIDE SEQUENCE [LARGE SCALE GENOMIC DNA]</scope>
    <source>
        <strain evidence="3 4">OF1</strain>
    </source>
</reference>
<evidence type="ECO:0000313" key="5">
    <source>
        <dbReference type="Proteomes" id="UP000517765"/>
    </source>
</evidence>
<keyword evidence="4" id="KW-1185">Reference proteome</keyword>
<feature type="compositionally biased region" description="Basic and acidic residues" evidence="1">
    <location>
        <begin position="62"/>
        <end position="71"/>
    </location>
</feature>
<dbReference type="EMBL" id="VJYK02000183">
    <property type="protein sequence ID" value="MQS03586.1"/>
    <property type="molecule type" value="Genomic_DNA"/>
</dbReference>
<accession>A0A5P0YTE7</accession>
<name>A0A5P0YTE7_9ACTN</name>